<evidence type="ECO:0000256" key="3">
    <source>
        <dbReference type="ARBA" id="ARBA00022640"/>
    </source>
</evidence>
<dbReference type="GO" id="GO:0000373">
    <property type="term" value="P:Group II intron splicing"/>
    <property type="evidence" value="ECO:0007669"/>
    <property type="project" value="UniProtKB-ARBA"/>
</dbReference>
<dbReference type="SUPFAM" id="SSF75471">
    <property type="entry name" value="YhbY-like"/>
    <property type="match status" value="1"/>
</dbReference>
<evidence type="ECO:0000256" key="7">
    <source>
        <dbReference type="PROSITE-ProRule" id="PRU00626"/>
    </source>
</evidence>
<dbReference type="GeneID" id="25730353"/>
<evidence type="ECO:0000259" key="9">
    <source>
        <dbReference type="PROSITE" id="PS51295"/>
    </source>
</evidence>
<organism evidence="10 11">
    <name type="scientific">Monoraphidium neglectum</name>
    <dbReference type="NCBI Taxonomy" id="145388"/>
    <lineage>
        <taxon>Eukaryota</taxon>
        <taxon>Viridiplantae</taxon>
        <taxon>Chlorophyta</taxon>
        <taxon>core chlorophytes</taxon>
        <taxon>Chlorophyceae</taxon>
        <taxon>CS clade</taxon>
        <taxon>Sphaeropleales</taxon>
        <taxon>Selenastraceae</taxon>
        <taxon>Monoraphidium</taxon>
    </lineage>
</organism>
<dbReference type="PANTHER" id="PTHR31846:SF7">
    <property type="entry name" value="CRS1 _ YHBY (CRM) DOMAIN-CONTAINING PROTEIN"/>
    <property type="match status" value="1"/>
</dbReference>
<dbReference type="InterPro" id="IPR045278">
    <property type="entry name" value="CRS1/CFM2/CFM3"/>
</dbReference>
<evidence type="ECO:0000256" key="6">
    <source>
        <dbReference type="ARBA" id="ARBA00022946"/>
    </source>
</evidence>
<keyword evidence="3" id="KW-0934">Plastid</keyword>
<keyword evidence="11" id="KW-1185">Reference proteome</keyword>
<protein>
    <recommendedName>
        <fullName evidence="9">CRM domain-containing protein</fullName>
    </recommendedName>
</protein>
<dbReference type="STRING" id="145388.A0A0D2J539"/>
<dbReference type="AlphaFoldDB" id="A0A0D2J539"/>
<evidence type="ECO:0000256" key="1">
    <source>
        <dbReference type="ARBA" id="ARBA00004229"/>
    </source>
</evidence>
<feature type="region of interest" description="Disordered" evidence="8">
    <location>
        <begin position="397"/>
        <end position="433"/>
    </location>
</feature>
<dbReference type="KEGG" id="mng:MNEG_12940"/>
<evidence type="ECO:0000313" key="11">
    <source>
        <dbReference type="Proteomes" id="UP000054498"/>
    </source>
</evidence>
<evidence type="ECO:0000256" key="2">
    <source>
        <dbReference type="ARBA" id="ARBA00022528"/>
    </source>
</evidence>
<dbReference type="EMBL" id="KK103747">
    <property type="protein sequence ID" value="KIY95022.1"/>
    <property type="molecule type" value="Genomic_DNA"/>
</dbReference>
<dbReference type="InterPro" id="IPR029058">
    <property type="entry name" value="AB_hydrolase_fold"/>
</dbReference>
<gene>
    <name evidence="10" type="ORF">MNEG_12940</name>
</gene>
<keyword evidence="5 7" id="KW-0694">RNA-binding</keyword>
<name>A0A0D2J539_9CHLO</name>
<feature type="compositionally biased region" description="Gly residues" evidence="8">
    <location>
        <begin position="400"/>
        <end position="420"/>
    </location>
</feature>
<dbReference type="OrthoDB" id="551352at2759"/>
<dbReference type="GO" id="GO:0009507">
    <property type="term" value="C:chloroplast"/>
    <property type="evidence" value="ECO:0007669"/>
    <property type="project" value="UniProtKB-SubCell"/>
</dbReference>
<dbReference type="GO" id="GO:0003729">
    <property type="term" value="F:mRNA binding"/>
    <property type="evidence" value="ECO:0007669"/>
    <property type="project" value="InterPro"/>
</dbReference>
<evidence type="ECO:0000313" key="10">
    <source>
        <dbReference type="EMBL" id="KIY95022.1"/>
    </source>
</evidence>
<reference evidence="10 11" key="1">
    <citation type="journal article" date="2013" name="BMC Genomics">
        <title>Reconstruction of the lipid metabolism for the microalga Monoraphidium neglectum from its genome sequence reveals characteristics suitable for biofuel production.</title>
        <authorList>
            <person name="Bogen C."/>
            <person name="Al-Dilaimi A."/>
            <person name="Albersmeier A."/>
            <person name="Wichmann J."/>
            <person name="Grundmann M."/>
            <person name="Rupp O."/>
            <person name="Lauersen K.J."/>
            <person name="Blifernez-Klassen O."/>
            <person name="Kalinowski J."/>
            <person name="Goesmann A."/>
            <person name="Mussgnug J.H."/>
            <person name="Kruse O."/>
        </authorList>
    </citation>
    <scope>NUCLEOTIDE SEQUENCE [LARGE SCALE GENOMIC DNA]</scope>
    <source>
        <strain evidence="10 11">SAG 48.87</strain>
    </source>
</reference>
<dbReference type="RefSeq" id="XP_013894042.1">
    <property type="nucleotide sequence ID" value="XM_014038588.1"/>
</dbReference>
<keyword evidence="6" id="KW-0809">Transit peptide</keyword>
<dbReference type="SMART" id="SM01103">
    <property type="entry name" value="CRS1_YhbY"/>
    <property type="match status" value="1"/>
</dbReference>
<keyword evidence="2" id="KW-0150">Chloroplast</keyword>
<proteinExistence type="predicted"/>
<accession>A0A0D2J539</accession>
<dbReference type="Pfam" id="PF01985">
    <property type="entry name" value="CRS1_YhbY"/>
    <property type="match status" value="1"/>
</dbReference>
<comment type="subcellular location">
    <subcellularLocation>
        <location evidence="1">Plastid</location>
        <location evidence="1">Chloroplast</location>
    </subcellularLocation>
</comment>
<dbReference type="Gene3D" id="3.30.110.60">
    <property type="entry name" value="YhbY-like"/>
    <property type="match status" value="1"/>
</dbReference>
<keyword evidence="4" id="KW-0677">Repeat</keyword>
<evidence type="ECO:0000256" key="5">
    <source>
        <dbReference type="ARBA" id="ARBA00022884"/>
    </source>
</evidence>
<dbReference type="PANTHER" id="PTHR31846">
    <property type="entry name" value="CRS1 / YHBY (CRM) DOMAIN-CONTAINING PROTEIN"/>
    <property type="match status" value="1"/>
</dbReference>
<evidence type="ECO:0000256" key="4">
    <source>
        <dbReference type="ARBA" id="ARBA00022737"/>
    </source>
</evidence>
<dbReference type="PROSITE" id="PS51295">
    <property type="entry name" value="CRM"/>
    <property type="match status" value="1"/>
</dbReference>
<sequence>MAAGVKRSFARAEALAPGEWERLKAESLRDDWIAKVGRRGATKELAEAIQTAWRGREVVKLRVHDDKSARKSVLPRLNLVLRELEELSGGVLIDVQGTSIWLYRGPDFVPPPVKPPEKIEPSALLQPHGSPQGAWRELGGRRCYEAGSAAAGPPVVLLQDLFVVEKDTPALMQAADRLASAGGLWVIMPQLLTQEDAWQRERYPPESVWKNRFADWLRIGPGNWAAHKETVGAVVAAALEESQQERPGGGGEGAGAGAPRFAVAGVGWGALLAVWAGTDGGLPEGVPAPAAVAAVAPQLHDQDEKLAEVLAVPLVILPSKYDNMDKLQVYLSSRKEVYQRCTFKRFGHCLPGLFSWAPVFTAYDPASTTKEGRKDVKAVAQASAMLDLAASFLRRHLDGEGGGEAGGGGSSKEEGGGGASEDGEGASSGEAVA</sequence>
<dbReference type="SUPFAM" id="SSF53474">
    <property type="entry name" value="alpha/beta-Hydrolases"/>
    <property type="match status" value="1"/>
</dbReference>
<feature type="domain" description="CRM" evidence="9">
    <location>
        <begin position="13"/>
        <end position="115"/>
    </location>
</feature>
<dbReference type="Proteomes" id="UP000054498">
    <property type="component" value="Unassembled WGS sequence"/>
</dbReference>
<dbReference type="InterPro" id="IPR035920">
    <property type="entry name" value="YhbY-like_sf"/>
</dbReference>
<dbReference type="InterPro" id="IPR001890">
    <property type="entry name" value="RNA-binding_CRM"/>
</dbReference>
<evidence type="ECO:0000256" key="8">
    <source>
        <dbReference type="SAM" id="MobiDB-lite"/>
    </source>
</evidence>